<dbReference type="GO" id="GO:0005524">
    <property type="term" value="F:ATP binding"/>
    <property type="evidence" value="ECO:0007669"/>
    <property type="project" value="UniProtKB-KW"/>
</dbReference>
<dbReference type="RefSeq" id="WP_234352489.1">
    <property type="nucleotide sequence ID" value="NZ_CP027845.1"/>
</dbReference>
<evidence type="ECO:0000313" key="14">
    <source>
        <dbReference type="EMBL" id="AVP88090.1"/>
    </source>
</evidence>
<comment type="similarity">
    <text evidence="2">Belongs to the ABC transporter superfamily.</text>
</comment>
<keyword evidence="15" id="KW-1185">Reference proteome</keyword>
<dbReference type="GO" id="GO:0015421">
    <property type="term" value="F:ABC-type oligopeptide transporter activity"/>
    <property type="evidence" value="ECO:0007669"/>
    <property type="project" value="TreeGrafter"/>
</dbReference>
<reference evidence="14 15" key="1">
    <citation type="submission" date="2018-03" db="EMBL/GenBank/DDBJ databases">
        <title>A gene transfer event suggests a long-term partnership between eustigmatophyte algae and a novel lineage of endosymbiotic bacteria.</title>
        <authorList>
            <person name="Yurchenko T."/>
            <person name="Sevcikova T."/>
            <person name="Pribyl P."/>
            <person name="El Karkouri K."/>
            <person name="Klimes V."/>
            <person name="Amaral R."/>
            <person name="Zbrankova V."/>
            <person name="Kim E."/>
            <person name="Raoult D."/>
            <person name="Santos L.M.A."/>
            <person name="Elias M."/>
        </authorList>
    </citation>
    <scope>NUCLEOTIDE SEQUENCE [LARGE SCALE GENOMIC DNA]</scope>
    <source>
        <strain evidence="14">CCALA 838</strain>
    </source>
</reference>
<comment type="subcellular location">
    <subcellularLocation>
        <location evidence="1">Cell membrane</location>
        <topology evidence="1">Multi-pass membrane protein</topology>
    </subcellularLocation>
</comment>
<dbReference type="EMBL" id="CP027845">
    <property type="protein sequence ID" value="AVP88090.1"/>
    <property type="molecule type" value="Genomic_DNA"/>
</dbReference>
<evidence type="ECO:0000256" key="3">
    <source>
        <dbReference type="ARBA" id="ARBA00022448"/>
    </source>
</evidence>
<sequence length="574" mass="64242">MIKDDFFYILKRLVKNHIRPYFKELLLASILMVVVALCAAALVQIVKPAFDNIFYSSDRSMLFILPLSIIAVQCIKALAEFAQEYLVRSTGQKILIDLQVLLFEHLMHSDLSFIRSQPPGKFISRFTNDIQLMKSAVSSLLVGIAKNLLMVVFLVIMMFKMDPTLSIIVFFVFPVAIYPVQQIGRRMRNTVYAMQEKLSDYTATLDEVFLSIEVVKSYMGENLEISKAKEHMKEIYKISRRSILLDCLTSPMTEALSGVALAVILFYGGWQIINQTSTPGAVISFITAFVAAYRPFKDILSLNVRLQEGIAASKRLFEILDTKPTIIDIPSAIDVKLGNPNIYFENVNLEITDKHILNDVTFEIPAGKITAIVGQSGSGKTSIINLLLKFYEPTSGKILLGNHSIRDIKTDSLRAQIALVSQSVLLFDTSVLENIRYTMDADEEAVIKASKDALADEFVKQMSQGYESQIGFQGTKLSGGQRQRLSLARAFVKKAPILILDEATSSLDSQNEEAILDSIKNKKQTIIIVTHKLSSIKDADNIIVLKDGMVVGQGKHDELLKDNIHYAEMYNKVE</sequence>
<dbReference type="SUPFAM" id="SSF90123">
    <property type="entry name" value="ABC transporter transmembrane region"/>
    <property type="match status" value="1"/>
</dbReference>
<evidence type="ECO:0000259" key="12">
    <source>
        <dbReference type="PROSITE" id="PS50893"/>
    </source>
</evidence>
<evidence type="ECO:0000256" key="1">
    <source>
        <dbReference type="ARBA" id="ARBA00004651"/>
    </source>
</evidence>
<dbReference type="InterPro" id="IPR027417">
    <property type="entry name" value="P-loop_NTPase"/>
</dbReference>
<dbReference type="PROSITE" id="PS00211">
    <property type="entry name" value="ABC_TRANSPORTER_1"/>
    <property type="match status" value="1"/>
</dbReference>
<proteinExistence type="inferred from homology"/>
<keyword evidence="8 11" id="KW-1133">Transmembrane helix</keyword>
<dbReference type="Pfam" id="PF00005">
    <property type="entry name" value="ABC_tran"/>
    <property type="match status" value="1"/>
</dbReference>
<gene>
    <name evidence="14" type="ORF">phytr_11650</name>
</gene>
<protein>
    <submittedName>
        <fullName evidence="14">Multidrug resistance protein</fullName>
    </submittedName>
</protein>
<keyword evidence="3" id="KW-0813">Transport</keyword>
<evidence type="ECO:0000256" key="11">
    <source>
        <dbReference type="SAM" id="Phobius"/>
    </source>
</evidence>
<dbReference type="KEGG" id="ptc:phytr_11650"/>
<dbReference type="InterPro" id="IPR003439">
    <property type="entry name" value="ABC_transporter-like_ATP-bd"/>
</dbReference>
<evidence type="ECO:0000256" key="4">
    <source>
        <dbReference type="ARBA" id="ARBA00022475"/>
    </source>
</evidence>
<accession>A0A2P1PA01</accession>
<dbReference type="InterPro" id="IPR011527">
    <property type="entry name" value="ABC1_TM_dom"/>
</dbReference>
<feature type="domain" description="ABC transmembrane type-1" evidence="13">
    <location>
        <begin position="26"/>
        <end position="308"/>
    </location>
</feature>
<dbReference type="FunFam" id="3.40.50.300:FF:000221">
    <property type="entry name" value="Multidrug ABC transporter ATP-binding protein"/>
    <property type="match status" value="1"/>
</dbReference>
<feature type="transmembrane region" description="Helical" evidence="11">
    <location>
        <begin position="165"/>
        <end position="184"/>
    </location>
</feature>
<dbReference type="Proteomes" id="UP000241762">
    <property type="component" value="Chromosome"/>
</dbReference>
<dbReference type="GO" id="GO:0016887">
    <property type="term" value="F:ATP hydrolysis activity"/>
    <property type="evidence" value="ECO:0007669"/>
    <property type="project" value="InterPro"/>
</dbReference>
<feature type="transmembrane region" description="Helical" evidence="11">
    <location>
        <begin position="61"/>
        <end position="79"/>
    </location>
</feature>
<dbReference type="AlphaFoldDB" id="A0A2P1PA01"/>
<keyword evidence="6" id="KW-0547">Nucleotide-binding</keyword>
<evidence type="ECO:0000256" key="7">
    <source>
        <dbReference type="ARBA" id="ARBA00022840"/>
    </source>
</evidence>
<evidence type="ECO:0000259" key="13">
    <source>
        <dbReference type="PROSITE" id="PS50929"/>
    </source>
</evidence>
<evidence type="ECO:0000256" key="10">
    <source>
        <dbReference type="ARBA" id="ARBA00024725"/>
    </source>
</evidence>
<feature type="transmembrane region" description="Helical" evidence="11">
    <location>
        <begin position="243"/>
        <end position="267"/>
    </location>
</feature>
<dbReference type="CDD" id="cd18552">
    <property type="entry name" value="ABC_6TM_MsbA_like"/>
    <property type="match status" value="1"/>
</dbReference>
<keyword evidence="7" id="KW-0067">ATP-binding</keyword>
<dbReference type="GO" id="GO:0005886">
    <property type="term" value="C:plasma membrane"/>
    <property type="evidence" value="ECO:0007669"/>
    <property type="project" value="UniProtKB-SubCell"/>
</dbReference>
<dbReference type="PANTHER" id="PTHR43394:SF1">
    <property type="entry name" value="ATP-BINDING CASSETTE SUB-FAMILY B MEMBER 10, MITOCHONDRIAL"/>
    <property type="match status" value="1"/>
</dbReference>
<dbReference type="InterPro" id="IPR036640">
    <property type="entry name" value="ABC1_TM_sf"/>
</dbReference>
<name>A0A2P1PA01_9RICK</name>
<evidence type="ECO:0000313" key="15">
    <source>
        <dbReference type="Proteomes" id="UP000241762"/>
    </source>
</evidence>
<keyword evidence="4" id="KW-1003">Cell membrane</keyword>
<evidence type="ECO:0000256" key="6">
    <source>
        <dbReference type="ARBA" id="ARBA00022741"/>
    </source>
</evidence>
<keyword evidence="5 11" id="KW-0812">Transmembrane</keyword>
<keyword evidence="9 11" id="KW-0472">Membrane</keyword>
<dbReference type="Gene3D" id="1.20.1560.10">
    <property type="entry name" value="ABC transporter type 1, transmembrane domain"/>
    <property type="match status" value="1"/>
</dbReference>
<feature type="transmembrane region" description="Helical" evidence="11">
    <location>
        <begin position="140"/>
        <end position="159"/>
    </location>
</feature>
<dbReference type="Pfam" id="PF00664">
    <property type="entry name" value="ABC_membrane"/>
    <property type="match status" value="1"/>
</dbReference>
<feature type="transmembrane region" description="Helical" evidence="11">
    <location>
        <begin position="21"/>
        <end position="46"/>
    </location>
</feature>
<dbReference type="InterPro" id="IPR017871">
    <property type="entry name" value="ABC_transporter-like_CS"/>
</dbReference>
<comment type="function">
    <text evidence="10">Part of an ABC transporter complex. Transmembrane domains (TMD) form a pore in the inner membrane and the ATP-binding domain (NBD) is responsible for energy generation.</text>
</comment>
<evidence type="ECO:0000256" key="5">
    <source>
        <dbReference type="ARBA" id="ARBA00022692"/>
    </source>
</evidence>
<dbReference type="InterPro" id="IPR039421">
    <property type="entry name" value="Type_1_exporter"/>
</dbReference>
<feature type="domain" description="ABC transporter" evidence="12">
    <location>
        <begin position="342"/>
        <end position="572"/>
    </location>
</feature>
<dbReference type="InterPro" id="IPR003593">
    <property type="entry name" value="AAA+_ATPase"/>
</dbReference>
<evidence type="ECO:0000256" key="8">
    <source>
        <dbReference type="ARBA" id="ARBA00022989"/>
    </source>
</evidence>
<dbReference type="PROSITE" id="PS50929">
    <property type="entry name" value="ABC_TM1F"/>
    <property type="match status" value="1"/>
</dbReference>
<evidence type="ECO:0000256" key="9">
    <source>
        <dbReference type="ARBA" id="ARBA00023136"/>
    </source>
</evidence>
<evidence type="ECO:0000256" key="2">
    <source>
        <dbReference type="ARBA" id="ARBA00005417"/>
    </source>
</evidence>
<dbReference type="SUPFAM" id="SSF52540">
    <property type="entry name" value="P-loop containing nucleoside triphosphate hydrolases"/>
    <property type="match status" value="1"/>
</dbReference>
<dbReference type="PROSITE" id="PS50893">
    <property type="entry name" value="ABC_TRANSPORTER_2"/>
    <property type="match status" value="1"/>
</dbReference>
<organism evidence="14 15">
    <name type="scientific">Candidatus Phycorickettsia trachydisci</name>
    <dbReference type="NCBI Taxonomy" id="2115978"/>
    <lineage>
        <taxon>Bacteria</taxon>
        <taxon>Pseudomonadati</taxon>
        <taxon>Pseudomonadota</taxon>
        <taxon>Alphaproteobacteria</taxon>
        <taxon>Rickettsiales</taxon>
        <taxon>Rickettsiaceae</taxon>
        <taxon>Candidatus Phycorickettsia</taxon>
    </lineage>
</organism>
<dbReference type="Gene3D" id="3.40.50.300">
    <property type="entry name" value="P-loop containing nucleotide triphosphate hydrolases"/>
    <property type="match status" value="1"/>
</dbReference>
<dbReference type="PANTHER" id="PTHR43394">
    <property type="entry name" value="ATP-DEPENDENT PERMEASE MDL1, MITOCHONDRIAL"/>
    <property type="match status" value="1"/>
</dbReference>
<dbReference type="SMART" id="SM00382">
    <property type="entry name" value="AAA"/>
    <property type="match status" value="1"/>
</dbReference>